<reference evidence="1" key="1">
    <citation type="submission" date="2023-10" db="EMBL/GenBank/DDBJ databases">
        <title>Genome assembly of Pristionchus species.</title>
        <authorList>
            <person name="Yoshida K."/>
            <person name="Sommer R.J."/>
        </authorList>
    </citation>
    <scope>NUCLEOTIDE SEQUENCE</scope>
    <source>
        <strain evidence="1">RS0144</strain>
    </source>
</reference>
<gene>
    <name evidence="1" type="ORF">PENTCL1PPCAC_21401</name>
</gene>
<sequence length="197" mass="22108">EYGVIFDAIVKRNVEGHNSGNADAILEMYDDSAVVVDKKQGKIFFGVDQIKQMIEGFIKMGKVEFQTSNKTIHDVGVDRFYVTADFESKFVDSGVVMKDLEKIYDAICAKKLKAVAECDVDGCAEIYANHAVIVNKQMDKSAFGMDEIKKLMKSYFESGPYSDFKLPRKEIYGLGSDRFYVNCSYIGTTMKSTLEGE</sequence>
<dbReference type="SUPFAM" id="SSF54427">
    <property type="entry name" value="NTF2-like"/>
    <property type="match status" value="2"/>
</dbReference>
<dbReference type="EMBL" id="BTSX01000005">
    <property type="protein sequence ID" value="GMS99226.1"/>
    <property type="molecule type" value="Genomic_DNA"/>
</dbReference>
<comment type="caution">
    <text evidence="1">The sequence shown here is derived from an EMBL/GenBank/DDBJ whole genome shotgun (WGS) entry which is preliminary data.</text>
</comment>
<evidence type="ECO:0000313" key="2">
    <source>
        <dbReference type="Proteomes" id="UP001432027"/>
    </source>
</evidence>
<dbReference type="Proteomes" id="UP001432027">
    <property type="component" value="Unassembled WGS sequence"/>
</dbReference>
<accession>A0AAV5TXM6</accession>
<feature type="non-terminal residue" evidence="1">
    <location>
        <position position="1"/>
    </location>
</feature>
<dbReference type="PANTHER" id="PTHR31664:SF4">
    <property type="entry name" value="DUF4440 DOMAIN-CONTAINING PROTEIN"/>
    <property type="match status" value="1"/>
</dbReference>
<proteinExistence type="predicted"/>
<organism evidence="1 2">
    <name type="scientific">Pristionchus entomophagus</name>
    <dbReference type="NCBI Taxonomy" id="358040"/>
    <lineage>
        <taxon>Eukaryota</taxon>
        <taxon>Metazoa</taxon>
        <taxon>Ecdysozoa</taxon>
        <taxon>Nematoda</taxon>
        <taxon>Chromadorea</taxon>
        <taxon>Rhabditida</taxon>
        <taxon>Rhabditina</taxon>
        <taxon>Diplogasteromorpha</taxon>
        <taxon>Diplogasteroidea</taxon>
        <taxon>Neodiplogasteridae</taxon>
        <taxon>Pristionchus</taxon>
    </lineage>
</organism>
<feature type="non-terminal residue" evidence="1">
    <location>
        <position position="197"/>
    </location>
</feature>
<keyword evidence="2" id="KW-1185">Reference proteome</keyword>
<dbReference type="AlphaFoldDB" id="A0AAV5TXM6"/>
<protein>
    <submittedName>
        <fullName evidence="1">Uncharacterized protein</fullName>
    </submittedName>
</protein>
<dbReference type="PANTHER" id="PTHR31664">
    <property type="entry name" value="PROTEIN CBG16427"/>
    <property type="match status" value="1"/>
</dbReference>
<dbReference type="Gene3D" id="3.10.450.50">
    <property type="match status" value="2"/>
</dbReference>
<dbReference type="InterPro" id="IPR032710">
    <property type="entry name" value="NTF2-like_dom_sf"/>
</dbReference>
<name>A0AAV5TXM6_9BILA</name>
<evidence type="ECO:0000313" key="1">
    <source>
        <dbReference type="EMBL" id="GMS99226.1"/>
    </source>
</evidence>